<organism evidence="1 2">
    <name type="scientific">Triticum urartu</name>
    <name type="common">Red wild einkorn</name>
    <name type="synonym">Crithodium urartu</name>
    <dbReference type="NCBI Taxonomy" id="4572"/>
    <lineage>
        <taxon>Eukaryota</taxon>
        <taxon>Viridiplantae</taxon>
        <taxon>Streptophyta</taxon>
        <taxon>Embryophyta</taxon>
        <taxon>Tracheophyta</taxon>
        <taxon>Spermatophyta</taxon>
        <taxon>Magnoliopsida</taxon>
        <taxon>Liliopsida</taxon>
        <taxon>Poales</taxon>
        <taxon>Poaceae</taxon>
        <taxon>BOP clade</taxon>
        <taxon>Pooideae</taxon>
        <taxon>Triticodae</taxon>
        <taxon>Triticeae</taxon>
        <taxon>Triticinae</taxon>
        <taxon>Triticum</taxon>
    </lineage>
</organism>
<dbReference type="PANTHER" id="PTHR31579:SF46">
    <property type="entry name" value="OS05G0519300 PROTEIN"/>
    <property type="match status" value="1"/>
</dbReference>
<reference evidence="1" key="2">
    <citation type="submission" date="2018-03" db="EMBL/GenBank/DDBJ databases">
        <title>The Triticum urartu genome reveals the dynamic nature of wheat genome evolution.</title>
        <authorList>
            <person name="Ling H."/>
            <person name="Ma B."/>
            <person name="Shi X."/>
            <person name="Liu H."/>
            <person name="Dong L."/>
            <person name="Sun H."/>
            <person name="Cao Y."/>
            <person name="Gao Q."/>
            <person name="Zheng S."/>
            <person name="Li Y."/>
            <person name="Yu Y."/>
            <person name="Du H."/>
            <person name="Qi M."/>
            <person name="Li Y."/>
            <person name="Yu H."/>
            <person name="Cui Y."/>
            <person name="Wang N."/>
            <person name="Chen C."/>
            <person name="Wu H."/>
            <person name="Zhao Y."/>
            <person name="Zhang J."/>
            <person name="Li Y."/>
            <person name="Zhou W."/>
            <person name="Zhang B."/>
            <person name="Hu W."/>
            <person name="Eijk M."/>
            <person name="Tang J."/>
            <person name="Witsenboer H."/>
            <person name="Zhao S."/>
            <person name="Li Z."/>
            <person name="Zhang A."/>
            <person name="Wang D."/>
            <person name="Liang C."/>
        </authorList>
    </citation>
    <scope>NUCLEOTIDE SEQUENCE [LARGE SCALE GENOMIC DNA]</scope>
    <source>
        <strain evidence="1">cv. G1812</strain>
    </source>
</reference>
<dbReference type="InterPro" id="IPR006502">
    <property type="entry name" value="PDDEXK-like"/>
</dbReference>
<dbReference type="EnsemblPlants" id="TuG1812G0700000698.01.T01">
    <property type="protein sequence ID" value="TuG1812G0700000698.01.T01.cds424885"/>
    <property type="gene ID" value="TuG1812G0700000698.01"/>
</dbReference>
<accession>A0A8R7QYW5</accession>
<protein>
    <submittedName>
        <fullName evidence="1">Uncharacterized protein</fullName>
    </submittedName>
</protein>
<dbReference type="AlphaFoldDB" id="A0A8R7QYW5"/>
<sequence length="89" mass="9980">MLVVVEPSLSAEFVMVGCSTVYGALVDLLPEVFVSMSVKLRAVVGDMCTTMKWCDRESSLHMAPWRKRRYMEAERLDTPNRLLLTAGAL</sequence>
<dbReference type="PANTHER" id="PTHR31579">
    <property type="entry name" value="OS03G0796600 PROTEIN"/>
    <property type="match status" value="1"/>
</dbReference>
<name>A0A8R7QYW5_TRIUA</name>
<evidence type="ECO:0000313" key="2">
    <source>
        <dbReference type="Proteomes" id="UP000015106"/>
    </source>
</evidence>
<reference evidence="1" key="3">
    <citation type="submission" date="2022-06" db="UniProtKB">
        <authorList>
            <consortium name="EnsemblPlants"/>
        </authorList>
    </citation>
    <scope>IDENTIFICATION</scope>
</reference>
<keyword evidence="2" id="KW-1185">Reference proteome</keyword>
<dbReference type="Gramene" id="TuG1812G0700000698.01.T01">
    <property type="protein sequence ID" value="TuG1812G0700000698.01.T01.cds424885"/>
    <property type="gene ID" value="TuG1812G0700000698.01"/>
</dbReference>
<dbReference type="Proteomes" id="UP000015106">
    <property type="component" value="Chromosome 7"/>
</dbReference>
<evidence type="ECO:0000313" key="1">
    <source>
        <dbReference type="EnsemblPlants" id="TuG1812G0700000698.01.T01.cds424885"/>
    </source>
</evidence>
<proteinExistence type="predicted"/>
<reference evidence="2" key="1">
    <citation type="journal article" date="2013" name="Nature">
        <title>Draft genome of the wheat A-genome progenitor Triticum urartu.</title>
        <authorList>
            <person name="Ling H.Q."/>
            <person name="Zhao S."/>
            <person name="Liu D."/>
            <person name="Wang J."/>
            <person name="Sun H."/>
            <person name="Zhang C."/>
            <person name="Fan H."/>
            <person name="Li D."/>
            <person name="Dong L."/>
            <person name="Tao Y."/>
            <person name="Gao C."/>
            <person name="Wu H."/>
            <person name="Li Y."/>
            <person name="Cui Y."/>
            <person name="Guo X."/>
            <person name="Zheng S."/>
            <person name="Wang B."/>
            <person name="Yu K."/>
            <person name="Liang Q."/>
            <person name="Yang W."/>
            <person name="Lou X."/>
            <person name="Chen J."/>
            <person name="Feng M."/>
            <person name="Jian J."/>
            <person name="Zhang X."/>
            <person name="Luo G."/>
            <person name="Jiang Y."/>
            <person name="Liu J."/>
            <person name="Wang Z."/>
            <person name="Sha Y."/>
            <person name="Zhang B."/>
            <person name="Wu H."/>
            <person name="Tang D."/>
            <person name="Shen Q."/>
            <person name="Xue P."/>
            <person name="Zou S."/>
            <person name="Wang X."/>
            <person name="Liu X."/>
            <person name="Wang F."/>
            <person name="Yang Y."/>
            <person name="An X."/>
            <person name="Dong Z."/>
            <person name="Zhang K."/>
            <person name="Zhang X."/>
            <person name="Luo M.C."/>
            <person name="Dvorak J."/>
            <person name="Tong Y."/>
            <person name="Wang J."/>
            <person name="Yang H."/>
            <person name="Li Z."/>
            <person name="Wang D."/>
            <person name="Zhang A."/>
            <person name="Wang J."/>
        </authorList>
    </citation>
    <scope>NUCLEOTIDE SEQUENCE</scope>
    <source>
        <strain evidence="2">cv. G1812</strain>
    </source>
</reference>
<dbReference type="Pfam" id="PF04720">
    <property type="entry name" value="PDDEXK_6"/>
    <property type="match status" value="1"/>
</dbReference>